<proteinExistence type="predicted"/>
<dbReference type="Proteomes" id="UP000256621">
    <property type="component" value="Chromosome"/>
</dbReference>
<organism evidence="4 5">
    <name type="scientific">Cutibacterium acnes</name>
    <name type="common">Propionibacterium acnes</name>
    <dbReference type="NCBI Taxonomy" id="1747"/>
    <lineage>
        <taxon>Bacteria</taxon>
        <taxon>Bacillati</taxon>
        <taxon>Actinomycetota</taxon>
        <taxon>Actinomycetes</taxon>
        <taxon>Propionibacteriales</taxon>
        <taxon>Propionibacteriaceae</taxon>
        <taxon>Cutibacterium</taxon>
    </lineage>
</organism>
<feature type="region of interest" description="Disordered" evidence="1">
    <location>
        <begin position="39"/>
        <end position="64"/>
    </location>
</feature>
<evidence type="ECO:0000313" key="3">
    <source>
        <dbReference type="EMBL" id="PGF33134.1"/>
    </source>
</evidence>
<accession>A0A2B7I7L7</accession>
<evidence type="ECO:0000313" key="6">
    <source>
        <dbReference type="Proteomes" id="UP000226191"/>
    </source>
</evidence>
<name>A0A2B7I7L7_CUTAC</name>
<dbReference type="AlphaFoldDB" id="A0A2B7I7L7"/>
<reference evidence="2 7" key="3">
    <citation type="submission" date="2018-08" db="EMBL/GenBank/DDBJ databases">
        <title>Genome sequencing of Cutibacterium acnes KCOM 1315.</title>
        <authorList>
            <person name="Kook J.-K."/>
            <person name="Park S.-N."/>
            <person name="Lim Y.K."/>
        </authorList>
    </citation>
    <scope>NUCLEOTIDE SEQUENCE [LARGE SCALE GENOMIC DNA]</scope>
    <source>
        <strain evidence="2 7">KCOM 1315</strain>
    </source>
</reference>
<reference evidence="4 5" key="2">
    <citation type="submission" date="2017-02" db="EMBL/GenBank/DDBJ databases">
        <title>Prevalence of linear plasmids in Propionibacterium acnes isolates obtained from cancerous prostatic tissue.</title>
        <authorList>
            <person name="Davidsson S."/>
            <person name="Bruggemann H."/>
        </authorList>
    </citation>
    <scope>NUCLEOTIDE SEQUENCE [LARGE SCALE GENOMIC DNA]</scope>
    <source>
        <strain evidence="4 5">09-9</strain>
    </source>
</reference>
<dbReference type="EMBL" id="LKVB01000005">
    <property type="protein sequence ID" value="PHJ27011.1"/>
    <property type="molecule type" value="Genomic_DNA"/>
</dbReference>
<evidence type="ECO:0000313" key="4">
    <source>
        <dbReference type="EMBL" id="PHJ27011.1"/>
    </source>
</evidence>
<protein>
    <submittedName>
        <fullName evidence="4">Uncharacterized protein</fullName>
    </submittedName>
</protein>
<gene>
    <name evidence="4" type="ORF">APS60_07815</name>
    <name evidence="3" type="ORF">B1B09_09405</name>
    <name evidence="2" type="ORF">DXN06_12690</name>
</gene>
<dbReference type="EMBL" id="CP031442">
    <property type="protein sequence ID" value="AXM07851.1"/>
    <property type="molecule type" value="Genomic_DNA"/>
</dbReference>
<dbReference type="Proteomes" id="UP000223982">
    <property type="component" value="Unassembled WGS sequence"/>
</dbReference>
<dbReference type="Proteomes" id="UP000226191">
    <property type="component" value="Unassembled WGS sequence"/>
</dbReference>
<evidence type="ECO:0000313" key="2">
    <source>
        <dbReference type="EMBL" id="AXM07851.1"/>
    </source>
</evidence>
<feature type="compositionally biased region" description="Basic and acidic residues" evidence="1">
    <location>
        <begin position="51"/>
        <end position="64"/>
    </location>
</feature>
<evidence type="ECO:0000256" key="1">
    <source>
        <dbReference type="SAM" id="MobiDB-lite"/>
    </source>
</evidence>
<reference evidence="3 6" key="1">
    <citation type="submission" date="2017-02" db="EMBL/GenBank/DDBJ databases">
        <title>Prevalence of linear plasmids in Cutibacterium acnes isolates obtained from cancerous prostatic tissue.</title>
        <authorList>
            <person name="Davidsson S."/>
            <person name="Bruggemann H."/>
        </authorList>
    </citation>
    <scope>NUCLEOTIDE SEQUENCE [LARGE SCALE GENOMIC DNA]</scope>
    <source>
        <strain evidence="3 6">11-78</strain>
    </source>
</reference>
<sequence length="64" mass="7311">MPRAVVSAVSWVHKAIFGKVGYACRREVRRSHRIVSPRWVGSSDSRGLNRKWADAHEHSMSSHQ</sequence>
<dbReference type="EMBL" id="MVCE01000004">
    <property type="protein sequence ID" value="PGF33134.1"/>
    <property type="molecule type" value="Genomic_DNA"/>
</dbReference>
<evidence type="ECO:0000313" key="7">
    <source>
        <dbReference type="Proteomes" id="UP000256621"/>
    </source>
</evidence>
<evidence type="ECO:0000313" key="5">
    <source>
        <dbReference type="Proteomes" id="UP000223982"/>
    </source>
</evidence>